<protein>
    <submittedName>
        <fullName evidence="9">Acyl-CoA desaturase</fullName>
    </submittedName>
</protein>
<accession>A0ABR9U0W8</accession>
<evidence type="ECO:0000256" key="4">
    <source>
        <dbReference type="ARBA" id="ARBA00022832"/>
    </source>
</evidence>
<proteinExistence type="inferred from homology"/>
<evidence type="ECO:0000256" key="2">
    <source>
        <dbReference type="ARBA" id="ARBA00008749"/>
    </source>
</evidence>
<evidence type="ECO:0000256" key="5">
    <source>
        <dbReference type="ARBA" id="ARBA00022989"/>
    </source>
</evidence>
<dbReference type="Proteomes" id="UP000647836">
    <property type="component" value="Unassembled WGS sequence"/>
</dbReference>
<dbReference type="RefSeq" id="WP_194043726.1">
    <property type="nucleotide sequence ID" value="NZ_JADEXF010000312.1"/>
</dbReference>
<comment type="caution">
    <text evidence="9">The sequence shown here is derived from an EMBL/GenBank/DDBJ whole genome shotgun (WGS) entry which is preliminary data.</text>
</comment>
<evidence type="ECO:0000256" key="1">
    <source>
        <dbReference type="ARBA" id="ARBA00004141"/>
    </source>
</evidence>
<gene>
    <name evidence="9" type="ORF">IQ229_11320</name>
</gene>
<dbReference type="CDD" id="cd03505">
    <property type="entry name" value="Delta9-FADS-like"/>
    <property type="match status" value="1"/>
</dbReference>
<dbReference type="EMBL" id="JADEXF010000312">
    <property type="protein sequence ID" value="MBE9105510.1"/>
    <property type="molecule type" value="Genomic_DNA"/>
</dbReference>
<evidence type="ECO:0000313" key="10">
    <source>
        <dbReference type="Proteomes" id="UP000647836"/>
    </source>
</evidence>
<keyword evidence="7" id="KW-0443">Lipid metabolism</keyword>
<evidence type="ECO:0000256" key="3">
    <source>
        <dbReference type="ARBA" id="ARBA00022692"/>
    </source>
</evidence>
<comment type="subcellular location">
    <subcellularLocation>
        <location evidence="1">Membrane</location>
        <topology evidence="1">Multi-pass membrane protein</topology>
    </subcellularLocation>
</comment>
<keyword evidence="8" id="KW-0472">Membrane</keyword>
<reference evidence="9 10" key="1">
    <citation type="submission" date="2020-10" db="EMBL/GenBank/DDBJ databases">
        <authorList>
            <person name="Castelo-Branco R."/>
            <person name="Eusebio N."/>
            <person name="Adriana R."/>
            <person name="Vieira A."/>
            <person name="Brugerolle De Fraissinette N."/>
            <person name="Rezende De Castro R."/>
            <person name="Schneider M.P."/>
            <person name="Vasconcelos V."/>
            <person name="Leao P.N."/>
        </authorList>
    </citation>
    <scope>NUCLEOTIDE SEQUENCE [LARGE SCALE GENOMIC DNA]</scope>
    <source>
        <strain evidence="9 10">LEGE 07299</strain>
    </source>
</reference>
<evidence type="ECO:0000256" key="6">
    <source>
        <dbReference type="ARBA" id="ARBA00023002"/>
    </source>
</evidence>
<feature type="non-terminal residue" evidence="9">
    <location>
        <position position="1"/>
    </location>
</feature>
<name>A0ABR9U0W8_9NOSO</name>
<keyword evidence="10" id="KW-1185">Reference proteome</keyword>
<dbReference type="InterPro" id="IPR015876">
    <property type="entry name" value="Acyl-CoA_DS"/>
</dbReference>
<keyword evidence="4" id="KW-0276">Fatty acid metabolism</keyword>
<comment type="similarity">
    <text evidence="2">Belongs to the fatty acid desaturase type 2 family.</text>
</comment>
<sequence length="89" mass="10306">SIGHVYGKRLFKNIDQSKNNIWLAILTLGEGWHNNHHAFPNSAKFGLKWWQIDPGYWVILILQAIGLAWDVKHPSLEAIEFKKLDEISQ</sequence>
<evidence type="ECO:0000313" key="9">
    <source>
        <dbReference type="EMBL" id="MBE9105510.1"/>
    </source>
</evidence>
<keyword evidence="6" id="KW-0560">Oxidoreductase</keyword>
<evidence type="ECO:0000256" key="8">
    <source>
        <dbReference type="ARBA" id="ARBA00023136"/>
    </source>
</evidence>
<evidence type="ECO:0000256" key="7">
    <source>
        <dbReference type="ARBA" id="ARBA00023098"/>
    </source>
</evidence>
<dbReference type="PANTHER" id="PTHR11351">
    <property type="entry name" value="ACYL-COA DESATURASE"/>
    <property type="match status" value="1"/>
</dbReference>
<keyword evidence="3" id="KW-0812">Transmembrane</keyword>
<organism evidence="9 10">
    <name type="scientific">Nostoc cf. edaphicum LEGE 07299</name>
    <dbReference type="NCBI Taxonomy" id="2777974"/>
    <lineage>
        <taxon>Bacteria</taxon>
        <taxon>Bacillati</taxon>
        <taxon>Cyanobacteriota</taxon>
        <taxon>Cyanophyceae</taxon>
        <taxon>Nostocales</taxon>
        <taxon>Nostocaceae</taxon>
        <taxon>Nostoc</taxon>
    </lineage>
</organism>
<keyword evidence="5" id="KW-1133">Transmembrane helix</keyword>